<dbReference type="Pfam" id="PF17036">
    <property type="entry name" value="CBP_BcsS"/>
    <property type="match status" value="1"/>
</dbReference>
<dbReference type="OrthoDB" id="9153386at2"/>
<geneLocation type="plasmid" evidence="3">
    <name>ptb101</name>
</geneLocation>
<gene>
    <name evidence="2" type="ORF">DEH84_17725</name>
</gene>
<reference evidence="2 3" key="1">
    <citation type="submission" date="2018-05" db="EMBL/GenBank/DDBJ databases">
        <title>complete genome sequence of Aquabacterium olei NBRC 110486.</title>
        <authorList>
            <person name="Tang B."/>
            <person name="Chang J."/>
            <person name="Zhang L."/>
            <person name="Yang H."/>
        </authorList>
    </citation>
    <scope>NUCLEOTIDE SEQUENCE [LARGE SCALE GENOMIC DNA]</scope>
    <source>
        <strain evidence="2 3">NBRC 110486</strain>
        <plasmid evidence="3">Plasmid ptb101</plasmid>
    </source>
</reference>
<organism evidence="2 3">
    <name type="scientific">Aquabacterium olei</name>
    <dbReference type="NCBI Taxonomy" id="1296669"/>
    <lineage>
        <taxon>Bacteria</taxon>
        <taxon>Pseudomonadati</taxon>
        <taxon>Pseudomonadota</taxon>
        <taxon>Betaproteobacteria</taxon>
        <taxon>Burkholderiales</taxon>
        <taxon>Aquabacterium</taxon>
    </lineage>
</organism>
<evidence type="ECO:0000313" key="2">
    <source>
        <dbReference type="EMBL" id="AWI55432.1"/>
    </source>
</evidence>
<dbReference type="InterPro" id="IPR031485">
    <property type="entry name" value="CBP_BcsS"/>
</dbReference>
<keyword evidence="1" id="KW-0732">Signal</keyword>
<accession>A0A2U8FWJ3</accession>
<feature type="chain" id="PRO_5016003457" description="Cellulose biosynthesis protein BcsS" evidence="1">
    <location>
        <begin position="23"/>
        <end position="241"/>
    </location>
</feature>
<protein>
    <recommendedName>
        <fullName evidence="4">Cellulose biosynthesis protein BcsS</fullName>
    </recommendedName>
</protein>
<proteinExistence type="predicted"/>
<dbReference type="AlphaFoldDB" id="A0A2U8FWJ3"/>
<keyword evidence="2" id="KW-0614">Plasmid</keyword>
<dbReference type="EMBL" id="CP029211">
    <property type="protein sequence ID" value="AWI55432.1"/>
    <property type="molecule type" value="Genomic_DNA"/>
</dbReference>
<evidence type="ECO:0000256" key="1">
    <source>
        <dbReference type="SAM" id="SignalP"/>
    </source>
</evidence>
<evidence type="ECO:0008006" key="4">
    <source>
        <dbReference type="Google" id="ProtNLM"/>
    </source>
</evidence>
<feature type="signal peptide" evidence="1">
    <location>
        <begin position="1"/>
        <end position="22"/>
    </location>
</feature>
<evidence type="ECO:0000313" key="3">
    <source>
        <dbReference type="Proteomes" id="UP000244892"/>
    </source>
</evidence>
<dbReference type="KEGG" id="aon:DEH84_17725"/>
<dbReference type="Proteomes" id="UP000244892">
    <property type="component" value="Plasmid pTB101"/>
</dbReference>
<dbReference type="RefSeq" id="WP_109038545.1">
    <property type="nucleotide sequence ID" value="NZ_CP029211.1"/>
</dbReference>
<keyword evidence="3" id="KW-1185">Reference proteome</keyword>
<name>A0A2U8FWJ3_9BURK</name>
<sequence length="241" mass="25511">MNKLVLALIAPAIAAGSPEARAQSAATAEAPWLAFGGAQFSGSSAYTYAGAVRFDAGQLLGSGPFSRAVVSMLRYRYDTEQNGQRVRVHAHAPGIEFARGHAWSTGSSQIELALAVGARHSRLDPQGLDDSVEGTRASVSPQAALIQQLADGWTLEARAAYSLGPRDHHVRLRGHRPVGGAWVAGAEAAYQAGRRYADAAAGVVIGRNWDHGVQTTFSAGQQRDRDGRTGTYLTFGMSWVP</sequence>